<keyword evidence="1" id="KW-0812">Transmembrane</keyword>
<feature type="domain" description="CAAX prenyl protease 2/Lysostaphin resistance protein A-like" evidence="2">
    <location>
        <begin position="189"/>
        <end position="289"/>
    </location>
</feature>
<feature type="transmembrane region" description="Helical" evidence="1">
    <location>
        <begin position="48"/>
        <end position="73"/>
    </location>
</feature>
<evidence type="ECO:0000259" key="2">
    <source>
        <dbReference type="Pfam" id="PF02517"/>
    </source>
</evidence>
<feature type="transmembrane region" description="Helical" evidence="1">
    <location>
        <begin position="152"/>
        <end position="168"/>
    </location>
</feature>
<keyword evidence="1" id="KW-1133">Transmembrane helix</keyword>
<dbReference type="Pfam" id="PF02517">
    <property type="entry name" value="Rce1-like"/>
    <property type="match status" value="1"/>
</dbReference>
<feature type="transmembrane region" description="Helical" evidence="1">
    <location>
        <begin position="122"/>
        <end position="140"/>
    </location>
</feature>
<feature type="transmembrane region" description="Helical" evidence="1">
    <location>
        <begin position="276"/>
        <end position="295"/>
    </location>
</feature>
<feature type="transmembrane region" description="Helical" evidence="1">
    <location>
        <begin position="188"/>
        <end position="208"/>
    </location>
</feature>
<dbReference type="EC" id="3.4.-.-" evidence="3"/>
<dbReference type="RefSeq" id="WP_205114212.1">
    <property type="nucleotide sequence ID" value="NZ_JAFBCM010000001.1"/>
</dbReference>
<dbReference type="PANTHER" id="PTHR39430">
    <property type="entry name" value="MEMBRANE-ASSOCIATED PROTEASE-RELATED"/>
    <property type="match status" value="1"/>
</dbReference>
<accession>A0ABV7YDD2</accession>
<evidence type="ECO:0000256" key="1">
    <source>
        <dbReference type="SAM" id="Phobius"/>
    </source>
</evidence>
<keyword evidence="1" id="KW-0472">Membrane</keyword>
<proteinExistence type="predicted"/>
<reference evidence="4" key="1">
    <citation type="journal article" date="2019" name="Int. J. Syst. Evol. Microbiol.">
        <title>The Global Catalogue of Microorganisms (GCM) 10K type strain sequencing project: providing services to taxonomists for standard genome sequencing and annotation.</title>
        <authorList>
            <consortium name="The Broad Institute Genomics Platform"/>
            <consortium name="The Broad Institute Genome Sequencing Center for Infectious Disease"/>
            <person name="Wu L."/>
            <person name="Ma J."/>
        </authorList>
    </citation>
    <scope>NUCLEOTIDE SEQUENCE [LARGE SCALE GENOMIC DNA]</scope>
    <source>
        <strain evidence="4">CGMCC 4.7241</strain>
    </source>
</reference>
<dbReference type="InterPro" id="IPR003675">
    <property type="entry name" value="Rce1/LyrA-like_dom"/>
</dbReference>
<keyword evidence="4" id="KW-1185">Reference proteome</keyword>
<feature type="transmembrane region" description="Helical" evidence="1">
    <location>
        <begin position="94"/>
        <end position="116"/>
    </location>
</feature>
<feature type="transmembrane region" description="Helical" evidence="1">
    <location>
        <begin position="15"/>
        <end position="36"/>
    </location>
</feature>
<dbReference type="GO" id="GO:0016787">
    <property type="term" value="F:hydrolase activity"/>
    <property type="evidence" value="ECO:0007669"/>
    <property type="project" value="UniProtKB-KW"/>
</dbReference>
<feature type="transmembrane region" description="Helical" evidence="1">
    <location>
        <begin position="220"/>
        <end position="240"/>
    </location>
</feature>
<evidence type="ECO:0000313" key="4">
    <source>
        <dbReference type="Proteomes" id="UP001595699"/>
    </source>
</evidence>
<keyword evidence="3" id="KW-0378">Hydrolase</keyword>
<dbReference type="Proteomes" id="UP001595699">
    <property type="component" value="Unassembled WGS sequence"/>
</dbReference>
<evidence type="ECO:0000313" key="3">
    <source>
        <dbReference type="EMBL" id="MFC3761640.1"/>
    </source>
</evidence>
<gene>
    <name evidence="3" type="ORF">ACFOUW_12405</name>
</gene>
<dbReference type="EMBL" id="JBHRZH010000009">
    <property type="protein sequence ID" value="MFC3761640.1"/>
    <property type="molecule type" value="Genomic_DNA"/>
</dbReference>
<dbReference type="PANTHER" id="PTHR39430:SF1">
    <property type="entry name" value="PROTEASE"/>
    <property type="match status" value="1"/>
</dbReference>
<feature type="transmembrane region" description="Helical" evidence="1">
    <location>
        <begin position="246"/>
        <end position="269"/>
    </location>
</feature>
<sequence length="303" mass="32056">MVVTRTATAGAARRLGTGLVVGGSALLAVAVGGLALSGNLAVRVSADAFVPPVLLPIVVLPVAVGLVLARLIPFRLAATDPLASLDRARIQRELWWLVGLAVAFPVLSTLLRVVGLPPDVRGVLKVVLFLVVPLIVFRPGPRVRVLRGPSEAVRWLAPIPAVVAFVYLNEFSPWTPAAPSADDLPDPVTLAVISLFTLLTASVLEEVFYRGWLQTRVETLLGRWPAIAVSSVLFAAMHVSSHVSGGAVGIGLATVVAVQGTFGVLQGYLWSRYRNLWVPIAIHVVINLIYVDFLADALRGGSG</sequence>
<comment type="caution">
    <text evidence="3">The sequence shown here is derived from an EMBL/GenBank/DDBJ whole genome shotgun (WGS) entry which is preliminary data.</text>
</comment>
<name>A0ABV7YDD2_9ACTN</name>
<protein>
    <submittedName>
        <fullName evidence="3">CPBP family intramembrane glutamic endopeptidase</fullName>
        <ecNumber evidence="3">3.4.-.-</ecNumber>
    </submittedName>
</protein>
<organism evidence="3 4">
    <name type="scientific">Tenggerimyces flavus</name>
    <dbReference type="NCBI Taxonomy" id="1708749"/>
    <lineage>
        <taxon>Bacteria</taxon>
        <taxon>Bacillati</taxon>
        <taxon>Actinomycetota</taxon>
        <taxon>Actinomycetes</taxon>
        <taxon>Propionibacteriales</taxon>
        <taxon>Nocardioidaceae</taxon>
        <taxon>Tenggerimyces</taxon>
    </lineage>
</organism>